<dbReference type="SUPFAM" id="SSF56672">
    <property type="entry name" value="DNA/RNA polymerases"/>
    <property type="match status" value="1"/>
</dbReference>
<protein>
    <recommendedName>
        <fullName evidence="1">Integrase catalytic domain-containing protein</fullName>
    </recommendedName>
</protein>
<dbReference type="Pfam" id="PF05380">
    <property type="entry name" value="Peptidase_A17"/>
    <property type="match status" value="1"/>
</dbReference>
<accession>A0A6V7VRB3</accession>
<dbReference type="InterPro" id="IPR040676">
    <property type="entry name" value="DUF5641"/>
</dbReference>
<evidence type="ECO:0000259" key="1">
    <source>
        <dbReference type="PROSITE" id="PS50994"/>
    </source>
</evidence>
<name>A0A6V7VRB3_MELEN</name>
<dbReference type="GO" id="GO:0015074">
    <property type="term" value="P:DNA integration"/>
    <property type="evidence" value="ECO:0007669"/>
    <property type="project" value="InterPro"/>
</dbReference>
<dbReference type="GO" id="GO:0042575">
    <property type="term" value="C:DNA polymerase complex"/>
    <property type="evidence" value="ECO:0007669"/>
    <property type="project" value="UniProtKB-ARBA"/>
</dbReference>
<dbReference type="EMBL" id="CAJEWN010000282">
    <property type="protein sequence ID" value="CAD2176731.1"/>
    <property type="molecule type" value="Genomic_DNA"/>
</dbReference>
<dbReference type="InterPro" id="IPR012337">
    <property type="entry name" value="RNaseH-like_sf"/>
</dbReference>
<feature type="domain" description="Integrase catalytic" evidence="1">
    <location>
        <begin position="912"/>
        <end position="1096"/>
    </location>
</feature>
<dbReference type="SUPFAM" id="SSF53098">
    <property type="entry name" value="Ribonuclease H-like"/>
    <property type="match status" value="1"/>
</dbReference>
<dbReference type="AlphaFoldDB" id="A0A6V7VRB3"/>
<comment type="caution">
    <text evidence="2">The sequence shown here is derived from an EMBL/GenBank/DDBJ whole genome shotgun (WGS) entry which is preliminary data.</text>
</comment>
<dbReference type="InterPro" id="IPR008042">
    <property type="entry name" value="Retrotrans_Pao"/>
</dbReference>
<dbReference type="InterPro" id="IPR043128">
    <property type="entry name" value="Rev_trsase/Diguanyl_cyclase"/>
</dbReference>
<reference evidence="2 3" key="1">
    <citation type="submission" date="2020-08" db="EMBL/GenBank/DDBJ databases">
        <authorList>
            <person name="Koutsovoulos G."/>
            <person name="Danchin GJ E."/>
        </authorList>
    </citation>
    <scope>NUCLEOTIDE SEQUENCE [LARGE SCALE GENOMIC DNA]</scope>
</reference>
<evidence type="ECO:0000313" key="3">
    <source>
        <dbReference type="Proteomes" id="UP000580250"/>
    </source>
</evidence>
<dbReference type="Gene3D" id="3.10.10.10">
    <property type="entry name" value="HIV Type 1 Reverse Transcriptase, subunit A, domain 1"/>
    <property type="match status" value="1"/>
</dbReference>
<dbReference type="CDD" id="cd01644">
    <property type="entry name" value="RT_pepA17"/>
    <property type="match status" value="1"/>
</dbReference>
<dbReference type="InterPro" id="IPR001584">
    <property type="entry name" value="Integrase_cat-core"/>
</dbReference>
<dbReference type="Proteomes" id="UP000580250">
    <property type="component" value="Unassembled WGS sequence"/>
</dbReference>
<dbReference type="OrthoDB" id="5920214at2759"/>
<dbReference type="Gene3D" id="3.30.70.270">
    <property type="match status" value="1"/>
</dbReference>
<sequence length="1239" mass="140775">MSCDAVIPTFSTEFGIRLSNGRSLIITANTVEHFTQQTNYVPYTPQLVSYPELILNNQIVCPSILLGSDYYYEVEPTPLLRLPSGHHLIHTLFGPIIAGKGFIPQKTTQSLITNFSTHEAVETPPAEFFSLEGIGINDSPNPEENDVLKNFNKEIKMVDGRYQVKLPFKASPETIQIPSNFGLCWGRLRSVHTSLMKNKEFLLKYNNIIKEQLELGIIEIVENPHEYSFPLHYLPHHPVIKASNGKVRIVYDGSAKIGKEISLNECLHPGPVILPDLIGLLLRFRIPKIAIISDIAKAFLQVSVDPSHRDATRFLWLKNIELAPSQSNVQIYRFTRVSFGLAPSPFLLAATIQHHLSLCPSPLATEIAKNIYVDNVFLSAENPQEGQIKSSNSIELFDKAKMKLQEFVSNSSESISHLPENIKLKGNCQKFLGIDWQTENDSLSIKALSLPPKDAPISKRAILTFMASHFDPLGLISPVILPIKIFLQSLWNEKIDWDEKLSEQSIEEWISITQSWDPNSSITIPRRTSQLPTIGRTYQIHCFTDASNQAMCAAVYLRISHPSSPLSDNSLIFSKSKVKPINKPNNLTIPRLELIAALMGTRALKFIYSQLTSVIIEKPFYLWCDSTAVISWLNNKTPIKDIFVQNRINEMRKLQDLIATHLPGTINPADIGSRGTQSLNSLGNLPLWWSGPEFLKSSPENWPKQEKIKPYISKEYKQKSPLPVETPIFTFNINATEGLDLSYFSRLPKLLRVLSYMFRFIYRVKNGQPFTESESISSKEMQQSLKRIIRSEQTTHPYTEQEKEYLGIYKDHEDILRCKGRLGKSNLTLETKEPIFLPSRSYLTCLIIYETHLLNNHSSPLLTLSIIRKQFCIPSGRRISEKSIHKCLSCRKYTAKPFALPPFPQFPTDRIEQSLPFSAVGLDFCGPLYIKTPFLVPKQKKTTQFDVKKYWITLWVCLATRAISLDLIPDLTLDSFSLAFRGQTAKHGLPKTIYCDNAPTFIATKSFLSNHAQISPPKWHFRTPGAAWKGGHYERIVALIKGHLKRTLAGGAIPRTFLFHEVSTILLEIELVINSRPITADSANPSDPRPLCPLDFLKPCGHNTTLQILPSSEEKADDPDYTPFPLSNQQSLSILWEKLSNRTKAFWSRWKKDYILSLRERHKKLNSISQRWPITNELVIVYNESTPRSNWSLAVIKKIFYTEDNFPNTAQIKFLNGNVSLRSVHHLYPLETADEIKQK</sequence>
<dbReference type="GO" id="GO:0003676">
    <property type="term" value="F:nucleic acid binding"/>
    <property type="evidence" value="ECO:0007669"/>
    <property type="project" value="InterPro"/>
</dbReference>
<dbReference type="InterPro" id="IPR043502">
    <property type="entry name" value="DNA/RNA_pol_sf"/>
</dbReference>
<dbReference type="Gene3D" id="3.30.420.10">
    <property type="entry name" value="Ribonuclease H-like superfamily/Ribonuclease H"/>
    <property type="match status" value="1"/>
</dbReference>
<evidence type="ECO:0000313" key="2">
    <source>
        <dbReference type="EMBL" id="CAD2176731.1"/>
    </source>
</evidence>
<dbReference type="PANTHER" id="PTHR47331:SF1">
    <property type="entry name" value="GAG-LIKE PROTEIN"/>
    <property type="match status" value="1"/>
</dbReference>
<proteinExistence type="predicted"/>
<dbReference type="PROSITE" id="PS50994">
    <property type="entry name" value="INTEGRASE"/>
    <property type="match status" value="1"/>
</dbReference>
<organism evidence="2 3">
    <name type="scientific">Meloidogyne enterolobii</name>
    <name type="common">Root-knot nematode worm</name>
    <name type="synonym">Meloidogyne mayaguensis</name>
    <dbReference type="NCBI Taxonomy" id="390850"/>
    <lineage>
        <taxon>Eukaryota</taxon>
        <taxon>Metazoa</taxon>
        <taxon>Ecdysozoa</taxon>
        <taxon>Nematoda</taxon>
        <taxon>Chromadorea</taxon>
        <taxon>Rhabditida</taxon>
        <taxon>Tylenchina</taxon>
        <taxon>Tylenchomorpha</taxon>
        <taxon>Tylenchoidea</taxon>
        <taxon>Meloidogynidae</taxon>
        <taxon>Meloidogyninae</taxon>
        <taxon>Meloidogyne</taxon>
    </lineage>
</organism>
<dbReference type="Pfam" id="PF18701">
    <property type="entry name" value="DUF5641"/>
    <property type="match status" value="1"/>
</dbReference>
<dbReference type="InterPro" id="IPR036397">
    <property type="entry name" value="RNaseH_sf"/>
</dbReference>
<gene>
    <name evidence="2" type="ORF">MENT_LOCUS28563</name>
</gene>
<dbReference type="PANTHER" id="PTHR47331">
    <property type="entry name" value="PHD-TYPE DOMAIN-CONTAINING PROTEIN"/>
    <property type="match status" value="1"/>
</dbReference>